<proteinExistence type="predicted"/>
<feature type="region of interest" description="Disordered" evidence="1">
    <location>
        <begin position="1"/>
        <end position="76"/>
    </location>
</feature>
<name>A0A7S1FPW6_9STRA</name>
<sequence length="202" mass="21303">MAAAPHPTQPESIRSGGVGDKLSALARSSAPSMAPSSDKLSAMAGLIPSGSASSMQDPTLPLPSQQDHPSSAPPAAVVPSPALLQLLADCDAAEDKVLRILSLVSETAEMMRPSSGTEFAALESVGKEYAEGVKSIRELLVPHAERVMPYSDHALLEAGTRNKMDPYVARSAAELCRRRADVLGKWVMIEEEEAAMAKEKEA</sequence>
<evidence type="ECO:0000256" key="1">
    <source>
        <dbReference type="SAM" id="MobiDB-lite"/>
    </source>
</evidence>
<dbReference type="AlphaFoldDB" id="A0A7S1FPW6"/>
<feature type="compositionally biased region" description="Polar residues" evidence="1">
    <location>
        <begin position="50"/>
        <end position="68"/>
    </location>
</feature>
<gene>
    <name evidence="2" type="ORF">CHYS00102_LOCUS7388</name>
</gene>
<evidence type="ECO:0000313" key="2">
    <source>
        <dbReference type="EMBL" id="CAD8880203.1"/>
    </source>
</evidence>
<feature type="compositionally biased region" description="Low complexity" evidence="1">
    <location>
        <begin position="22"/>
        <end position="37"/>
    </location>
</feature>
<organism evidence="2">
    <name type="scientific">Corethron hystrix</name>
    <dbReference type="NCBI Taxonomy" id="216773"/>
    <lineage>
        <taxon>Eukaryota</taxon>
        <taxon>Sar</taxon>
        <taxon>Stramenopiles</taxon>
        <taxon>Ochrophyta</taxon>
        <taxon>Bacillariophyta</taxon>
        <taxon>Coscinodiscophyceae</taxon>
        <taxon>Corethrophycidae</taxon>
        <taxon>Corethrales</taxon>
        <taxon>Corethraceae</taxon>
        <taxon>Corethron</taxon>
    </lineage>
</organism>
<protein>
    <submittedName>
        <fullName evidence="2">Uncharacterized protein</fullName>
    </submittedName>
</protein>
<accession>A0A7S1FPW6</accession>
<dbReference type="EMBL" id="HBFR01010202">
    <property type="protein sequence ID" value="CAD8880203.1"/>
    <property type="molecule type" value="Transcribed_RNA"/>
</dbReference>
<reference evidence="2" key="1">
    <citation type="submission" date="2021-01" db="EMBL/GenBank/DDBJ databases">
        <authorList>
            <person name="Corre E."/>
            <person name="Pelletier E."/>
            <person name="Niang G."/>
            <person name="Scheremetjew M."/>
            <person name="Finn R."/>
            <person name="Kale V."/>
            <person name="Holt S."/>
            <person name="Cochrane G."/>
            <person name="Meng A."/>
            <person name="Brown T."/>
            <person name="Cohen L."/>
        </authorList>
    </citation>
    <scope>NUCLEOTIDE SEQUENCE</scope>
    <source>
        <strain evidence="2">308</strain>
    </source>
</reference>